<proteinExistence type="predicted"/>
<protein>
    <submittedName>
        <fullName evidence="1">Uncharacterized protein</fullName>
    </submittedName>
</protein>
<dbReference type="Proteomes" id="UP000276133">
    <property type="component" value="Unassembled WGS sequence"/>
</dbReference>
<dbReference type="AlphaFoldDB" id="A0A3M7RL48"/>
<organism evidence="1 2">
    <name type="scientific">Brachionus plicatilis</name>
    <name type="common">Marine rotifer</name>
    <name type="synonym">Brachionus muelleri</name>
    <dbReference type="NCBI Taxonomy" id="10195"/>
    <lineage>
        <taxon>Eukaryota</taxon>
        <taxon>Metazoa</taxon>
        <taxon>Spiralia</taxon>
        <taxon>Gnathifera</taxon>
        <taxon>Rotifera</taxon>
        <taxon>Eurotatoria</taxon>
        <taxon>Monogononta</taxon>
        <taxon>Pseudotrocha</taxon>
        <taxon>Ploima</taxon>
        <taxon>Brachionidae</taxon>
        <taxon>Brachionus</taxon>
    </lineage>
</organism>
<sequence length="82" mass="9711">MAAKFLKGAFKDSDVMKRFLRVLVNPILSSLDSIISEEKLVSIEYDLKFYIIHLFKIKNDFRDNIKTNFQKKLKVEKKMLLN</sequence>
<keyword evidence="2" id="KW-1185">Reference proteome</keyword>
<evidence type="ECO:0000313" key="1">
    <source>
        <dbReference type="EMBL" id="RNA24286.1"/>
    </source>
</evidence>
<comment type="caution">
    <text evidence="1">The sequence shown here is derived from an EMBL/GenBank/DDBJ whole genome shotgun (WGS) entry which is preliminary data.</text>
</comment>
<gene>
    <name evidence="1" type="ORF">BpHYR1_009147</name>
</gene>
<accession>A0A3M7RL48</accession>
<name>A0A3M7RL48_BRAPC</name>
<dbReference type="EMBL" id="REGN01003147">
    <property type="protein sequence ID" value="RNA24286.1"/>
    <property type="molecule type" value="Genomic_DNA"/>
</dbReference>
<evidence type="ECO:0000313" key="2">
    <source>
        <dbReference type="Proteomes" id="UP000276133"/>
    </source>
</evidence>
<reference evidence="1 2" key="1">
    <citation type="journal article" date="2018" name="Sci. Rep.">
        <title>Genomic signatures of local adaptation to the degree of environmental predictability in rotifers.</title>
        <authorList>
            <person name="Franch-Gras L."/>
            <person name="Hahn C."/>
            <person name="Garcia-Roger E.M."/>
            <person name="Carmona M.J."/>
            <person name="Serra M."/>
            <person name="Gomez A."/>
        </authorList>
    </citation>
    <scope>NUCLEOTIDE SEQUENCE [LARGE SCALE GENOMIC DNA]</scope>
    <source>
        <strain evidence="1">HYR1</strain>
    </source>
</reference>